<evidence type="ECO:0000259" key="2">
    <source>
        <dbReference type="Pfam" id="PF00350"/>
    </source>
</evidence>
<dbReference type="EMBL" id="ML119687">
    <property type="protein sequence ID" value="RPA80576.1"/>
    <property type="molecule type" value="Genomic_DNA"/>
</dbReference>
<dbReference type="Proteomes" id="UP000275078">
    <property type="component" value="Unassembled WGS sequence"/>
</dbReference>
<dbReference type="OrthoDB" id="3598281at2759"/>
<feature type="region of interest" description="Disordered" evidence="1">
    <location>
        <begin position="384"/>
        <end position="444"/>
    </location>
</feature>
<dbReference type="STRING" id="1160509.A0A3N4I588"/>
<dbReference type="PANTHER" id="PTHR36681">
    <property type="entry name" value="NUCLEAR GTPASE, GERMINAL CENTER-ASSOCIATED, TANDEM DUPLICATE 3"/>
    <property type="match status" value="1"/>
</dbReference>
<dbReference type="InterPro" id="IPR045063">
    <property type="entry name" value="Dynamin_N"/>
</dbReference>
<name>A0A3N4I588_ASCIM</name>
<dbReference type="AlphaFoldDB" id="A0A3N4I588"/>
<proteinExistence type="predicted"/>
<organism evidence="3 4">
    <name type="scientific">Ascobolus immersus RN42</name>
    <dbReference type="NCBI Taxonomy" id="1160509"/>
    <lineage>
        <taxon>Eukaryota</taxon>
        <taxon>Fungi</taxon>
        <taxon>Dikarya</taxon>
        <taxon>Ascomycota</taxon>
        <taxon>Pezizomycotina</taxon>
        <taxon>Pezizomycetes</taxon>
        <taxon>Pezizales</taxon>
        <taxon>Ascobolaceae</taxon>
        <taxon>Ascobolus</taxon>
    </lineage>
</organism>
<accession>A0A3N4I588</accession>
<dbReference type="Gene3D" id="3.40.50.300">
    <property type="entry name" value="P-loop containing nucleotide triphosphate hydrolases"/>
    <property type="match status" value="1"/>
</dbReference>
<evidence type="ECO:0000313" key="4">
    <source>
        <dbReference type="Proteomes" id="UP000275078"/>
    </source>
</evidence>
<evidence type="ECO:0000256" key="1">
    <source>
        <dbReference type="SAM" id="MobiDB-lite"/>
    </source>
</evidence>
<reference evidence="3 4" key="1">
    <citation type="journal article" date="2018" name="Nat. Ecol. Evol.">
        <title>Pezizomycetes genomes reveal the molecular basis of ectomycorrhizal truffle lifestyle.</title>
        <authorList>
            <person name="Murat C."/>
            <person name="Payen T."/>
            <person name="Noel B."/>
            <person name="Kuo A."/>
            <person name="Morin E."/>
            <person name="Chen J."/>
            <person name="Kohler A."/>
            <person name="Krizsan K."/>
            <person name="Balestrini R."/>
            <person name="Da Silva C."/>
            <person name="Montanini B."/>
            <person name="Hainaut M."/>
            <person name="Levati E."/>
            <person name="Barry K.W."/>
            <person name="Belfiori B."/>
            <person name="Cichocki N."/>
            <person name="Clum A."/>
            <person name="Dockter R.B."/>
            <person name="Fauchery L."/>
            <person name="Guy J."/>
            <person name="Iotti M."/>
            <person name="Le Tacon F."/>
            <person name="Lindquist E.A."/>
            <person name="Lipzen A."/>
            <person name="Malagnac F."/>
            <person name="Mello A."/>
            <person name="Molinier V."/>
            <person name="Miyauchi S."/>
            <person name="Poulain J."/>
            <person name="Riccioni C."/>
            <person name="Rubini A."/>
            <person name="Sitrit Y."/>
            <person name="Splivallo R."/>
            <person name="Traeger S."/>
            <person name="Wang M."/>
            <person name="Zifcakova L."/>
            <person name="Wipf D."/>
            <person name="Zambonelli A."/>
            <person name="Paolocci F."/>
            <person name="Nowrousian M."/>
            <person name="Ottonello S."/>
            <person name="Baldrian P."/>
            <person name="Spatafora J.W."/>
            <person name="Henrissat B."/>
            <person name="Nagy L.G."/>
            <person name="Aury J.M."/>
            <person name="Wincker P."/>
            <person name="Grigoriev I.V."/>
            <person name="Bonfante P."/>
            <person name="Martin F.M."/>
        </authorList>
    </citation>
    <scope>NUCLEOTIDE SEQUENCE [LARGE SCALE GENOMIC DNA]</scope>
    <source>
        <strain evidence="3 4">RN42</strain>
    </source>
</reference>
<evidence type="ECO:0000313" key="3">
    <source>
        <dbReference type="EMBL" id="RPA80576.1"/>
    </source>
</evidence>
<dbReference type="PANTHER" id="PTHR36681:SF3">
    <property type="entry name" value="NUCLEAR GTPASE, GERMINAL CENTER-ASSOCIATED, TANDEM DUPLICATE 3"/>
    <property type="match status" value="1"/>
</dbReference>
<keyword evidence="4" id="KW-1185">Reference proteome</keyword>
<sequence length="594" mass="67075">MRPISKEVLLILLERFRNYSRTGYKEDVAAFMPQIQALINFPSPRIIIGVVGDTGSGKSSLINALLEEEQLVSTSGMKACTAVVTEIQYNFESEGYRAEIRFLGRQCWKGELEYLFTELEGGEDDVKLDDEAMSVWEKVKAVYPGIKQISELRQHSVNQLIDDLTVGCLFDQVIPINASTAPEFNAKITEYLASRAHTEAAETRLQYWPLIEAVSIYIHSPLLLSGVVLVDLPGTRDSNAGRSTIADRYLRKCTHFLVVAGIKRAVDNATARDICSGIFDNRMAMDGMLEKVAFVCTQTDDINKSEIYRELPRWDTRDSDEARLGTLKTQLTNAVETRKSLKQQISVAESCYIKTDKRLTKWEERQSQVEDEGLEFPLYFSGNSAERKKRKREDAPHTTPTKRSKEDNTITLGPPESDDENEEEEEDADCDCDDEEDDSVARVAKNGEDLDKIIKDLKAEKKALSKAKSFKAKEAKLENTRITALKAEIAALETSINNRCILARNEFSKAAIRRQYASSIKAADDESFANADPDSDLEVIKMRRDYGAVERSFPVFCVSSRAYQRFKGRLGEEKDDKFKDEESTEIPALQRHLL</sequence>
<dbReference type="SUPFAM" id="SSF52540">
    <property type="entry name" value="P-loop containing nucleoside triphosphate hydrolases"/>
    <property type="match status" value="2"/>
</dbReference>
<gene>
    <name evidence="3" type="ORF">BJ508DRAFT_128679</name>
</gene>
<feature type="compositionally biased region" description="Acidic residues" evidence="1">
    <location>
        <begin position="416"/>
        <end position="438"/>
    </location>
</feature>
<dbReference type="InterPro" id="IPR027417">
    <property type="entry name" value="P-loop_NTPase"/>
</dbReference>
<dbReference type="Pfam" id="PF00350">
    <property type="entry name" value="Dynamin_N"/>
    <property type="match status" value="1"/>
</dbReference>
<protein>
    <recommendedName>
        <fullName evidence="2">Dynamin N-terminal domain-containing protein</fullName>
    </recommendedName>
</protein>
<feature type="domain" description="Dynamin N-terminal" evidence="2">
    <location>
        <begin position="48"/>
        <end position="274"/>
    </location>
</feature>